<dbReference type="Proteomes" id="UP000305709">
    <property type="component" value="Unassembled WGS sequence"/>
</dbReference>
<gene>
    <name evidence="3" type="ORF">FHG71_05750</name>
</gene>
<organism evidence="3 4">
    <name type="scientific">Rubellimicrobium roseum</name>
    <dbReference type="NCBI Taxonomy" id="687525"/>
    <lineage>
        <taxon>Bacteria</taxon>
        <taxon>Pseudomonadati</taxon>
        <taxon>Pseudomonadota</taxon>
        <taxon>Alphaproteobacteria</taxon>
        <taxon>Rhodobacterales</taxon>
        <taxon>Roseobacteraceae</taxon>
        <taxon>Rubellimicrobium</taxon>
    </lineage>
</organism>
<dbReference type="InterPro" id="IPR023346">
    <property type="entry name" value="Lysozyme-like_dom_sf"/>
</dbReference>
<dbReference type="SUPFAM" id="SSF53955">
    <property type="entry name" value="Lysozyme-like"/>
    <property type="match status" value="1"/>
</dbReference>
<proteinExistence type="predicted"/>
<feature type="domain" description="Peptidoglycan binding" evidence="2">
    <location>
        <begin position="100"/>
        <end position="181"/>
    </location>
</feature>
<comment type="caution">
    <text evidence="3">The sequence shown here is derived from an EMBL/GenBank/DDBJ whole genome shotgun (WGS) entry which is preliminary data.</text>
</comment>
<dbReference type="AlphaFoldDB" id="A0A5C4NJS5"/>
<evidence type="ECO:0000259" key="2">
    <source>
        <dbReference type="Pfam" id="PF09374"/>
    </source>
</evidence>
<name>A0A5C4NJS5_9RHOB</name>
<dbReference type="InterPro" id="IPR018537">
    <property type="entry name" value="Peptidoglycan-bd_3"/>
</dbReference>
<dbReference type="NCBIfam" id="NF040573">
    <property type="entry name" value="holin_dep_muram"/>
    <property type="match status" value="1"/>
</dbReference>
<evidence type="ECO:0000259" key="1">
    <source>
        <dbReference type="Pfam" id="PF05838"/>
    </source>
</evidence>
<dbReference type="RefSeq" id="WP_139080669.1">
    <property type="nucleotide sequence ID" value="NZ_VDFV01000004.1"/>
</dbReference>
<dbReference type="EMBL" id="VDFV01000004">
    <property type="protein sequence ID" value="TNC73346.1"/>
    <property type="molecule type" value="Genomic_DNA"/>
</dbReference>
<dbReference type="Gene3D" id="1.20.141.10">
    <property type="entry name" value="Chitosanase, subunit A, domain 1"/>
    <property type="match status" value="1"/>
</dbReference>
<accession>A0A5C4NJS5</accession>
<dbReference type="Pfam" id="PF05838">
    <property type="entry name" value="Glyco_hydro_108"/>
    <property type="match status" value="1"/>
</dbReference>
<sequence>MPSVHDIAREIVAREGGWSDHPGDPGGQTNHGVTLATLKRLRLDLDGDGRTTAADLRRLTPEQAADIFVQHYFLAPRLHELPPALQPGVFDMQVNAGRQAVRLLQRMLNDMGFPCAVDGVIGSRTAAAARAAAQAAPNHIACAYGIARRNYYYAVGDRRPVSRAFCRRRDGGKGGWITRAESFIHPRYHFTEAEHRERTKAWR</sequence>
<dbReference type="OrthoDB" id="9815229at2"/>
<dbReference type="InterPro" id="IPR008565">
    <property type="entry name" value="TtsA-like_GH18_dom"/>
</dbReference>
<evidence type="ECO:0000313" key="4">
    <source>
        <dbReference type="Proteomes" id="UP000305709"/>
    </source>
</evidence>
<protein>
    <submittedName>
        <fullName evidence="3">Peptidoglycan-binding protein</fullName>
    </submittedName>
</protein>
<feature type="domain" description="TtsA-like Glycoside hydrolase family 108" evidence="1">
    <location>
        <begin position="9"/>
        <end position="97"/>
    </location>
</feature>
<dbReference type="Pfam" id="PF09374">
    <property type="entry name" value="PG_binding_3"/>
    <property type="match status" value="1"/>
</dbReference>
<evidence type="ECO:0000313" key="3">
    <source>
        <dbReference type="EMBL" id="TNC73346.1"/>
    </source>
</evidence>
<reference evidence="3 4" key="1">
    <citation type="submission" date="2019-06" db="EMBL/GenBank/DDBJ databases">
        <authorList>
            <person name="Jiang L."/>
        </authorList>
    </citation>
    <scope>NUCLEOTIDE SEQUENCE [LARGE SCALE GENOMIC DNA]</scope>
    <source>
        <strain evidence="3 4">YIM 48858</strain>
    </source>
</reference>
<keyword evidence="4" id="KW-1185">Reference proteome</keyword>
<dbReference type="CDD" id="cd13926">
    <property type="entry name" value="N-acetylmuramidase_GH108"/>
    <property type="match status" value="1"/>
</dbReference>